<proteinExistence type="predicted"/>
<evidence type="ECO:0000313" key="1">
    <source>
        <dbReference type="EMBL" id="ACQ68945.1"/>
    </source>
</evidence>
<gene>
    <name evidence="1" type="ordered locus">EAT1b_0010</name>
</gene>
<organism evidence="1 2">
    <name type="scientific">Exiguobacterium sp. (strain ATCC BAA-1283 / AT1b)</name>
    <dbReference type="NCBI Taxonomy" id="360911"/>
    <lineage>
        <taxon>Bacteria</taxon>
        <taxon>Bacillati</taxon>
        <taxon>Bacillota</taxon>
        <taxon>Bacilli</taxon>
        <taxon>Bacillales</taxon>
        <taxon>Bacillales Family XII. Incertae Sedis</taxon>
        <taxon>Exiguobacterium</taxon>
    </lineage>
</organism>
<accession>C4L0M7</accession>
<evidence type="ECO:0000313" key="2">
    <source>
        <dbReference type="Proteomes" id="UP000000716"/>
    </source>
</evidence>
<name>C4L0M7_EXISA</name>
<reference evidence="1 2" key="1">
    <citation type="journal article" date="2011" name="J. Bacteriol.">
        <title>Complete genome sequence of the Thermophilic Bacterium Exiguobacterium sp. AT1b.</title>
        <authorList>
            <person name="Vishnivetskaya T.A."/>
            <person name="Lucas S."/>
            <person name="Copeland A."/>
            <person name="Lapidus A."/>
            <person name="Glavina Del Rio T."/>
            <person name="Dalin E."/>
            <person name="Tice H."/>
            <person name="Bruce D.C."/>
            <person name="Goodwin L.A."/>
            <person name="Pitluck S."/>
            <person name="Saunders E."/>
            <person name="Brettin T."/>
            <person name="Detter C."/>
            <person name="Han C."/>
            <person name="Larimer F."/>
            <person name="Land M.L."/>
            <person name="Hauser L.J."/>
            <person name="Kyrpides N.C."/>
            <person name="Ovchinnikova G."/>
            <person name="Kathariou S."/>
            <person name="Ramaley R.F."/>
            <person name="Rodrigues D.F."/>
            <person name="Hendrix C."/>
            <person name="Richardson P."/>
            <person name="Tiedje J.M."/>
        </authorList>
    </citation>
    <scope>NUCLEOTIDE SEQUENCE [LARGE SCALE GENOMIC DNA]</scope>
    <source>
        <strain evidence="2">ATCC BAA-1283 / AT1b</strain>
    </source>
</reference>
<sequence>MNTTAKVPIYTKTTASERSYKREGWPVGVISRQPVDDSSGFNHLTIIWSVNKMRKDYSETARQHRRKGTLSRYSQSLFDSCFKNW</sequence>
<dbReference type="Proteomes" id="UP000000716">
    <property type="component" value="Chromosome"/>
</dbReference>
<dbReference type="RefSeq" id="WP_012726064.1">
    <property type="nucleotide sequence ID" value="NC_012673.1"/>
</dbReference>
<dbReference type="STRING" id="360911.EAT1b_0010"/>
<dbReference type="AlphaFoldDB" id="C4L0M7"/>
<dbReference type="HOGENOM" id="CLU_2507773_0_0_9"/>
<protein>
    <submittedName>
        <fullName evidence="1">Uncharacterized protein</fullName>
    </submittedName>
</protein>
<dbReference type="EMBL" id="CP001615">
    <property type="protein sequence ID" value="ACQ68945.1"/>
    <property type="molecule type" value="Genomic_DNA"/>
</dbReference>
<keyword evidence="2" id="KW-1185">Reference proteome</keyword>
<dbReference type="KEGG" id="eat:EAT1b_0010"/>